<name>A0A420WD27_9PROT</name>
<comment type="caution">
    <text evidence="2">The sequence shown here is derived from an EMBL/GenBank/DDBJ whole genome shotgun (WGS) entry which is preliminary data.</text>
</comment>
<evidence type="ECO:0000313" key="3">
    <source>
        <dbReference type="Proteomes" id="UP000282211"/>
    </source>
</evidence>
<dbReference type="InParanoid" id="A0A420WD27"/>
<evidence type="ECO:0008006" key="4">
    <source>
        <dbReference type="Google" id="ProtNLM"/>
    </source>
</evidence>
<sequence length="203" mass="22168">MKTSYRSFLSRFSVAAILLPAFLVACADNSQPQNEKLESHSSPQVSFVDNLQTLCGKTLTGAVVSQDPQDVDWRAEALTVGPIDCTEMGAVMPLAVGEDKSRVWTISKQENGLKLSHAHTLKDGSPDPVTAYGGTTEDIGTATKQHFPADNYSKTLFATHGLDASVTNVWSLEIIPNKIFAYELNREGRHFRAEFDLAAQNSH</sequence>
<feature type="chain" id="PRO_5019209116" description="Lipoprotein" evidence="1">
    <location>
        <begin position="28"/>
        <end position="203"/>
    </location>
</feature>
<dbReference type="RefSeq" id="WP_121100722.1">
    <property type="nucleotide sequence ID" value="NZ_RBII01000002.1"/>
</dbReference>
<evidence type="ECO:0000313" key="2">
    <source>
        <dbReference type="EMBL" id="RKQ68917.1"/>
    </source>
</evidence>
<keyword evidence="1" id="KW-0732">Signal</keyword>
<dbReference type="PROSITE" id="PS51257">
    <property type="entry name" value="PROKAR_LIPOPROTEIN"/>
    <property type="match status" value="1"/>
</dbReference>
<reference evidence="2 3" key="1">
    <citation type="submission" date="2018-10" db="EMBL/GenBank/DDBJ databases">
        <title>Genomic Encyclopedia of Type Strains, Phase IV (KMG-IV): sequencing the most valuable type-strain genomes for metagenomic binning, comparative biology and taxonomic classification.</title>
        <authorList>
            <person name="Goeker M."/>
        </authorList>
    </citation>
    <scope>NUCLEOTIDE SEQUENCE [LARGE SCALE GENOMIC DNA]</scope>
    <source>
        <strain evidence="2 3">DSM 22008</strain>
    </source>
</reference>
<dbReference type="OrthoDB" id="1524207at2"/>
<proteinExistence type="predicted"/>
<keyword evidence="3" id="KW-1185">Reference proteome</keyword>
<accession>A0A420WD27</accession>
<protein>
    <recommendedName>
        <fullName evidence="4">Lipoprotein</fullName>
    </recommendedName>
</protein>
<dbReference type="AlphaFoldDB" id="A0A420WD27"/>
<gene>
    <name evidence="2" type="ORF">DES40_1692</name>
</gene>
<dbReference type="EMBL" id="RBII01000002">
    <property type="protein sequence ID" value="RKQ68917.1"/>
    <property type="molecule type" value="Genomic_DNA"/>
</dbReference>
<evidence type="ECO:0000256" key="1">
    <source>
        <dbReference type="SAM" id="SignalP"/>
    </source>
</evidence>
<organism evidence="2 3">
    <name type="scientific">Litorimonas taeanensis</name>
    <dbReference type="NCBI Taxonomy" id="568099"/>
    <lineage>
        <taxon>Bacteria</taxon>
        <taxon>Pseudomonadati</taxon>
        <taxon>Pseudomonadota</taxon>
        <taxon>Alphaproteobacteria</taxon>
        <taxon>Maricaulales</taxon>
        <taxon>Robiginitomaculaceae</taxon>
    </lineage>
</organism>
<dbReference type="Proteomes" id="UP000282211">
    <property type="component" value="Unassembled WGS sequence"/>
</dbReference>
<feature type="signal peptide" evidence="1">
    <location>
        <begin position="1"/>
        <end position="27"/>
    </location>
</feature>